<proteinExistence type="predicted"/>
<name>A0A1Y0EBY3_9RHOB</name>
<evidence type="ECO:0000313" key="1">
    <source>
        <dbReference type="EMBL" id="ARU00872.1"/>
    </source>
</evidence>
<evidence type="ECO:0000313" key="2">
    <source>
        <dbReference type="Proteomes" id="UP000195273"/>
    </source>
</evidence>
<sequence>MERIEACFVAVRDILMLSPEVPLARFPKDKTAHYVYAYFADETPLSWENCFYVGKGRNLRWVDHVKARTPGKAKPASSSKERMIDTWVSGLGLNSPVKNTALAEIATNTLVHKLGQWTGPYAELQSFAAEYFLITCQLGPYALSNKTQGNSLVSQVRILGKNAGLVMHNPAHLRVWTRAVTQVLSDPFAKIISNRIEPGLHLLANEPYQIALESNLAGIGLYPQAMSLAKRTGLDETPAHYSVEGASDPCLTFSTNDDRPYRLQLKLSMHSDDVMLNVRPKVDGIAGARRFEAYFGDLKIKGKPLSDYYSGNSPIRRSGSADPYFKPFAKDALGKSDIKFAIAGTSDAHDVRVNWCTDTLSSSLPICLEAFLKAFPAPANLSFGNSAAEHSSPGYQLR</sequence>
<dbReference type="KEGG" id="lvs:LOKVESSMR4R_01556"/>
<accession>A0A1Y0EBY3</accession>
<protein>
    <recommendedName>
        <fullName evidence="3">GIY-YIG domain-containing protein</fullName>
    </recommendedName>
</protein>
<organism evidence="1 2">
    <name type="scientific">Yoonia vestfoldensis</name>
    <dbReference type="NCBI Taxonomy" id="245188"/>
    <lineage>
        <taxon>Bacteria</taxon>
        <taxon>Pseudomonadati</taxon>
        <taxon>Pseudomonadota</taxon>
        <taxon>Alphaproteobacteria</taxon>
        <taxon>Rhodobacterales</taxon>
        <taxon>Paracoccaceae</taxon>
        <taxon>Yoonia</taxon>
    </lineage>
</organism>
<reference evidence="1 2" key="1">
    <citation type="submission" date="2017-05" db="EMBL/GenBank/DDBJ databases">
        <title>Genome Sequence of Loktanella vestfoldensis Strain SMR4r Isolated from a Culture of the Diatom Skeletonema marinoi.</title>
        <authorList>
            <person name="Topel M."/>
            <person name="Pinder M.I.M."/>
            <person name="Johansson O.N."/>
            <person name="Kourtchenko O."/>
            <person name="Godhe A."/>
            <person name="Clarke A.K."/>
        </authorList>
    </citation>
    <scope>NUCLEOTIDE SEQUENCE [LARGE SCALE GENOMIC DNA]</scope>
    <source>
        <strain evidence="1 2">SMR4r</strain>
    </source>
</reference>
<gene>
    <name evidence="1" type="ORF">LOKVESSMR4R_01556</name>
</gene>
<dbReference type="EMBL" id="CP021431">
    <property type="protein sequence ID" value="ARU00872.1"/>
    <property type="molecule type" value="Genomic_DNA"/>
</dbReference>
<dbReference type="AlphaFoldDB" id="A0A1Y0EBY3"/>
<evidence type="ECO:0008006" key="3">
    <source>
        <dbReference type="Google" id="ProtNLM"/>
    </source>
</evidence>
<keyword evidence="2" id="KW-1185">Reference proteome</keyword>
<dbReference type="Proteomes" id="UP000195273">
    <property type="component" value="Chromosome"/>
</dbReference>